<dbReference type="InterPro" id="IPR013750">
    <property type="entry name" value="GHMP_kinase_C_dom"/>
</dbReference>
<dbReference type="SUPFAM" id="SSF55060">
    <property type="entry name" value="GHMP Kinase, C-terminal domain"/>
    <property type="match status" value="1"/>
</dbReference>
<dbReference type="InterPro" id="IPR012887">
    <property type="entry name" value="GDP_fucose_pyrophosphorylase"/>
</dbReference>
<dbReference type="InParanoid" id="A0A1Z5KDC3"/>
<keyword evidence="1 6" id="KW-0808">Transferase</keyword>
<dbReference type="GO" id="GO:0000166">
    <property type="term" value="F:nucleotide binding"/>
    <property type="evidence" value="ECO:0007669"/>
    <property type="project" value="UniProtKB-KW"/>
</dbReference>
<feature type="domain" description="GDP-fucose pyrophosphorylase" evidence="4">
    <location>
        <begin position="66"/>
        <end position="536"/>
    </location>
</feature>
<evidence type="ECO:0000256" key="1">
    <source>
        <dbReference type="ARBA" id="ARBA00022679"/>
    </source>
</evidence>
<comment type="caution">
    <text evidence="6">The sequence shown here is derived from an EMBL/GenBank/DDBJ whole genome shotgun (WGS) entry which is preliminary data.</text>
</comment>
<evidence type="ECO:0000313" key="7">
    <source>
        <dbReference type="Proteomes" id="UP000198406"/>
    </source>
</evidence>
<keyword evidence="3 6" id="KW-0418">Kinase</keyword>
<dbReference type="PRINTS" id="PR00959">
    <property type="entry name" value="MEVGALKINASE"/>
</dbReference>
<protein>
    <submittedName>
        <fullName evidence="6">Fucokinase</fullName>
        <ecNumber evidence="6">2.7.1.52</ecNumber>
    </submittedName>
</protein>
<evidence type="ECO:0000259" key="4">
    <source>
        <dbReference type="Pfam" id="PF07959"/>
    </source>
</evidence>
<dbReference type="PANTHER" id="PTHR32463:SF0">
    <property type="entry name" value="L-FUCOSE KINASE"/>
    <property type="match status" value="1"/>
</dbReference>
<dbReference type="Pfam" id="PF08544">
    <property type="entry name" value="GHMP_kinases_C"/>
    <property type="match status" value="1"/>
</dbReference>
<name>A0A1Z5KDC3_FISSO</name>
<dbReference type="GO" id="GO:0042352">
    <property type="term" value="P:GDP-L-fucose salvage"/>
    <property type="evidence" value="ECO:0007669"/>
    <property type="project" value="TreeGrafter"/>
</dbReference>
<dbReference type="Pfam" id="PF07959">
    <property type="entry name" value="Fucose_pyrophosphorylase"/>
    <property type="match status" value="1"/>
</dbReference>
<dbReference type="Gene3D" id="3.30.230.120">
    <property type="match status" value="1"/>
</dbReference>
<dbReference type="AlphaFoldDB" id="A0A1Z5KDC3"/>
<accession>A0A1Z5KDC3</accession>
<dbReference type="EMBL" id="BDSP01000206">
    <property type="protein sequence ID" value="GAX24122.1"/>
    <property type="molecule type" value="Genomic_DNA"/>
</dbReference>
<dbReference type="SUPFAM" id="SSF54211">
    <property type="entry name" value="Ribosomal protein S5 domain 2-like"/>
    <property type="match status" value="1"/>
</dbReference>
<organism evidence="6 7">
    <name type="scientific">Fistulifera solaris</name>
    <name type="common">Oleaginous diatom</name>
    <dbReference type="NCBI Taxonomy" id="1519565"/>
    <lineage>
        <taxon>Eukaryota</taxon>
        <taxon>Sar</taxon>
        <taxon>Stramenopiles</taxon>
        <taxon>Ochrophyta</taxon>
        <taxon>Bacillariophyta</taxon>
        <taxon>Bacillariophyceae</taxon>
        <taxon>Bacillariophycidae</taxon>
        <taxon>Naviculales</taxon>
        <taxon>Naviculaceae</taxon>
        <taxon>Fistulifera</taxon>
    </lineage>
</organism>
<evidence type="ECO:0000259" key="5">
    <source>
        <dbReference type="Pfam" id="PF08544"/>
    </source>
</evidence>
<dbReference type="InterPro" id="IPR036554">
    <property type="entry name" value="GHMP_kinase_C_sf"/>
</dbReference>
<dbReference type="InterPro" id="IPR020568">
    <property type="entry name" value="Ribosomal_Su5_D2-typ_SF"/>
</dbReference>
<dbReference type="Proteomes" id="UP000198406">
    <property type="component" value="Unassembled WGS sequence"/>
</dbReference>
<dbReference type="OrthoDB" id="271303at2759"/>
<dbReference type="InterPro" id="IPR052203">
    <property type="entry name" value="GHMP_Kinase-Related"/>
</dbReference>
<gene>
    <name evidence="6" type="ORF">FisN_9Hh375</name>
</gene>
<sequence length="1182" mass="130524">MQESFPFDHVVITFPDTRAAEAARQGPFLHIRRKYPHTRLVATTDPHDARVGSGGGTLAALPAEGSTVLMLHAGGQSSRCPTQMVLGKAWTSLPTREHQLITPIEVWIQQCHDLFQGIPKGTLVVVSSDTLLQLPHSIRPQWSSYEGVLGLAVPAPLHTAQNHGVFSLSIQGNNHQHNGDDSEPFVASCQAIYQKPSLEVLETIAVRRHAWIDTGLIVFYPSVAQSLRRLAQSTLAACTASGLETLWKRESSGESLVHFARRAALPVDLYTHFLQAFRLKEGYSTMSEKKRRYCEKYRADGISLGTLASIFDTLHRHTLRVLAFPKGQFLHLGTTRELVEFYAMAHPLTREKRRKEDHLQLCASFCEHLGLTHRLHALTILPEGSDSDSNAVDPSAIIYHTIIESACEESFIGANTIIEHCSIETDHALRIGRNCLISGLRYSAKNSTGNGDIPFTVPDGTMIQTLPLRDNKGKTIQFVHMVLGIDDAIKHRRILYGLAFERFLSWAFLSDEDVWPDEETESKQTLWTAELHPMVESGLSCASVFSWLSAYSQGKKTSDLLDWEKVSLSRWKSCRRLSLAQIRDMADASKEFSYRQNLIGRDLPNAKRLLISNIRSALMNRELSPLNLQFILNDFAANGKFDDVQRVLLVLIEVISRSLRNEAYDICGQACAVSSSFFSDFSVIAPSCVQQLNETFGQVTWEGTSFLDIVRKVIEECDTIELSKDSFNVLSLSTVLEQVSFAMTRKCICDVASQWQLSSPSESIQDQWVLATAPARIDFAGGWSDTAPICYHGSSVVGAAVTLGDNVLPLSCRCRIVTGGRGVFLCTEQRNLVSGALETCTSQTLFCFNDLQDFRNPEASCALLKCALYTLGMMLPANNLEDLQFNTNVFQEALNSFCGSSKGDVMLEIVSTSLLPHGSGMGTSSILGGCVLAAILRCVGKDIIDTCDYQQYLIEHVFRLEQHLSTGGGFQDQVNGLVGGVKIVRCEPQTFPPRLNIEQLALPDDFEATINNRLHIAFTGQTRLAKNILQDVLRRWSKRTREITETVEKLILGAESVQEAFLDGDIETVADCVNDYWNLKKVMAGPASGVAPPQVENAIDKLMEKGLIAAASLCGAGGGGFLVALSTEGNVTKDELDAASNSQNGCNFVWHDCNICSQGLSVQVLDNNERDFFDIKWLKVGL</sequence>
<evidence type="ECO:0000256" key="3">
    <source>
        <dbReference type="ARBA" id="ARBA00022777"/>
    </source>
</evidence>
<keyword evidence="2" id="KW-0547">Nucleotide-binding</keyword>
<keyword evidence="7" id="KW-1185">Reference proteome</keyword>
<reference evidence="6 7" key="1">
    <citation type="journal article" date="2015" name="Plant Cell">
        <title>Oil accumulation by the oleaginous diatom Fistulifera solaris as revealed by the genome and transcriptome.</title>
        <authorList>
            <person name="Tanaka T."/>
            <person name="Maeda Y."/>
            <person name="Veluchamy A."/>
            <person name="Tanaka M."/>
            <person name="Abida H."/>
            <person name="Marechal E."/>
            <person name="Bowler C."/>
            <person name="Muto M."/>
            <person name="Sunaga Y."/>
            <person name="Tanaka M."/>
            <person name="Yoshino T."/>
            <person name="Taniguchi T."/>
            <person name="Fukuda Y."/>
            <person name="Nemoto M."/>
            <person name="Matsumoto M."/>
            <person name="Wong P.S."/>
            <person name="Aburatani S."/>
            <person name="Fujibuchi W."/>
        </authorList>
    </citation>
    <scope>NUCLEOTIDE SEQUENCE [LARGE SCALE GENOMIC DNA]</scope>
    <source>
        <strain evidence="6 7">JPCC DA0580</strain>
    </source>
</reference>
<evidence type="ECO:0000313" key="6">
    <source>
        <dbReference type="EMBL" id="GAX24122.1"/>
    </source>
</evidence>
<dbReference type="GO" id="GO:0050201">
    <property type="term" value="F:fucokinase activity"/>
    <property type="evidence" value="ECO:0007669"/>
    <property type="project" value="UniProtKB-EC"/>
</dbReference>
<proteinExistence type="predicted"/>
<feature type="domain" description="GHMP kinase C-terminal" evidence="5">
    <location>
        <begin position="1059"/>
        <end position="1130"/>
    </location>
</feature>
<dbReference type="EC" id="2.7.1.52" evidence="6"/>
<evidence type="ECO:0000256" key="2">
    <source>
        <dbReference type="ARBA" id="ARBA00022741"/>
    </source>
</evidence>
<dbReference type="PANTHER" id="PTHR32463">
    <property type="entry name" value="L-FUCOSE KINASE"/>
    <property type="match status" value="1"/>
</dbReference>